<gene>
    <name evidence="5" type="ordered locus">Dtox_2132</name>
</gene>
<dbReference type="Pfam" id="PF00004">
    <property type="entry name" value="AAA"/>
    <property type="match status" value="1"/>
</dbReference>
<protein>
    <submittedName>
        <fullName evidence="5">AAA ATPase central domain protein</fullName>
    </submittedName>
</protein>
<dbReference type="eggNOG" id="COG0464">
    <property type="taxonomic scope" value="Bacteria"/>
</dbReference>
<dbReference type="AlphaFoldDB" id="C8VZ50"/>
<dbReference type="GO" id="GO:0005524">
    <property type="term" value="F:ATP binding"/>
    <property type="evidence" value="ECO:0007669"/>
    <property type="project" value="UniProtKB-KW"/>
</dbReference>
<dbReference type="InterPro" id="IPR003959">
    <property type="entry name" value="ATPase_AAA_core"/>
</dbReference>
<organism evidence="5 6">
    <name type="scientific">Desulfofarcimen acetoxidans (strain ATCC 49208 / DSM 771 / KCTC 5769 / VKM B-1644 / 5575)</name>
    <name type="common">Desulfotomaculum acetoxidans</name>
    <dbReference type="NCBI Taxonomy" id="485916"/>
    <lineage>
        <taxon>Bacteria</taxon>
        <taxon>Bacillati</taxon>
        <taxon>Bacillota</taxon>
        <taxon>Clostridia</taxon>
        <taxon>Eubacteriales</taxon>
        <taxon>Peptococcaceae</taxon>
        <taxon>Desulfofarcimen</taxon>
    </lineage>
</organism>
<dbReference type="InterPro" id="IPR000641">
    <property type="entry name" value="CbxX/CfxQ"/>
</dbReference>
<dbReference type="Proteomes" id="UP000002217">
    <property type="component" value="Chromosome"/>
</dbReference>
<dbReference type="Gene3D" id="1.10.8.60">
    <property type="match status" value="1"/>
</dbReference>
<dbReference type="STRING" id="485916.Dtox_2132"/>
<dbReference type="Gene3D" id="3.40.50.300">
    <property type="entry name" value="P-loop containing nucleotide triphosphate hydrolases"/>
    <property type="match status" value="1"/>
</dbReference>
<dbReference type="CDD" id="cd00009">
    <property type="entry name" value="AAA"/>
    <property type="match status" value="1"/>
</dbReference>
<evidence type="ECO:0000256" key="3">
    <source>
        <dbReference type="ARBA" id="ARBA00022840"/>
    </source>
</evidence>
<dbReference type="KEGG" id="dae:Dtox_2132"/>
<keyword evidence="6" id="KW-1185">Reference proteome</keyword>
<proteinExistence type="inferred from homology"/>
<evidence type="ECO:0000256" key="2">
    <source>
        <dbReference type="ARBA" id="ARBA00022741"/>
    </source>
</evidence>
<evidence type="ECO:0000313" key="5">
    <source>
        <dbReference type="EMBL" id="ACV62960.1"/>
    </source>
</evidence>
<accession>C8VZ50</accession>
<name>C8VZ50_DESAS</name>
<dbReference type="InterPro" id="IPR003593">
    <property type="entry name" value="AAA+_ATPase"/>
</dbReference>
<dbReference type="GO" id="GO:0016887">
    <property type="term" value="F:ATP hydrolysis activity"/>
    <property type="evidence" value="ECO:0007669"/>
    <property type="project" value="InterPro"/>
</dbReference>
<dbReference type="Pfam" id="PF17866">
    <property type="entry name" value="AAA_lid_6"/>
    <property type="match status" value="1"/>
</dbReference>
<keyword evidence="3" id="KW-0067">ATP-binding</keyword>
<feature type="domain" description="AAA+ ATPase" evidence="4">
    <location>
        <begin position="87"/>
        <end position="223"/>
    </location>
</feature>
<dbReference type="EMBL" id="CP001720">
    <property type="protein sequence ID" value="ACV62960.1"/>
    <property type="molecule type" value="Genomic_DNA"/>
</dbReference>
<dbReference type="InterPro" id="IPR027417">
    <property type="entry name" value="P-loop_NTPase"/>
</dbReference>
<dbReference type="SUPFAM" id="SSF52540">
    <property type="entry name" value="P-loop containing nucleoside triphosphate hydrolases"/>
    <property type="match status" value="1"/>
</dbReference>
<dbReference type="InterPro" id="IPR041627">
    <property type="entry name" value="AAA_lid_6"/>
</dbReference>
<dbReference type="SMART" id="SM00382">
    <property type="entry name" value="AAA"/>
    <property type="match status" value="1"/>
</dbReference>
<dbReference type="FunFam" id="3.40.50.300:FF:000216">
    <property type="entry name" value="Type VII secretion ATPase EccA"/>
    <property type="match status" value="1"/>
</dbReference>
<keyword evidence="2" id="KW-0547">Nucleotide-binding</keyword>
<sequence>MKINIWRNQNNENSKKELPMTNKIHVINRTSKYKNQDSSQKNTTADVLRELNSLVGLKCVKKLINEVYAFVEIQKRRQKEQLATEPLSLHMVFKGNPGTGKTTVARIIGKLFKELGVLSKGHLVEVERADLVGEYIGHTAQRTKEQIRKALGGILFIDEAYSLARGGEKDFGKETIDTLVKSIEDQKDKMILILAGYREEMEWFTETNPGLRSRIPIVINFPDYSISELMSIGNLMLEQRQYLFSPGATEEMRIILEKEAKTHRHSGNARLVRNLVERAIRCQAVRLVKMPDKEVGRKELMYIKREDIKIAESITKGANNCT</sequence>
<evidence type="ECO:0000313" key="6">
    <source>
        <dbReference type="Proteomes" id="UP000002217"/>
    </source>
</evidence>
<dbReference type="PANTHER" id="PTHR43392">
    <property type="entry name" value="AAA-TYPE ATPASE FAMILY PROTEIN / ANKYRIN REPEAT FAMILY PROTEIN"/>
    <property type="match status" value="1"/>
</dbReference>
<dbReference type="PRINTS" id="PR00819">
    <property type="entry name" value="CBXCFQXSUPER"/>
</dbReference>
<dbReference type="PANTHER" id="PTHR43392:SF2">
    <property type="entry name" value="AAA-TYPE ATPASE FAMILY PROTEIN _ ANKYRIN REPEAT FAMILY PROTEIN"/>
    <property type="match status" value="1"/>
</dbReference>
<evidence type="ECO:0000259" key="4">
    <source>
        <dbReference type="SMART" id="SM00382"/>
    </source>
</evidence>
<dbReference type="HOGENOM" id="CLU_008749_1_0_9"/>
<reference evidence="5 6" key="1">
    <citation type="journal article" date="2009" name="Stand. Genomic Sci.">
        <title>Complete genome sequence of Desulfotomaculum acetoxidans type strain (5575).</title>
        <authorList>
            <person name="Spring S."/>
            <person name="Lapidus A."/>
            <person name="Schroder M."/>
            <person name="Gleim D."/>
            <person name="Sims D."/>
            <person name="Meincke L."/>
            <person name="Glavina Del Rio T."/>
            <person name="Tice H."/>
            <person name="Copeland A."/>
            <person name="Cheng J.F."/>
            <person name="Lucas S."/>
            <person name="Chen F."/>
            <person name="Nolan M."/>
            <person name="Bruce D."/>
            <person name="Goodwin L."/>
            <person name="Pitluck S."/>
            <person name="Ivanova N."/>
            <person name="Mavromatis K."/>
            <person name="Mikhailova N."/>
            <person name="Pati A."/>
            <person name="Chen A."/>
            <person name="Palaniappan K."/>
            <person name="Land M."/>
            <person name="Hauser L."/>
            <person name="Chang Y.J."/>
            <person name="Jeffries C.D."/>
            <person name="Chain P."/>
            <person name="Saunders E."/>
            <person name="Brettin T."/>
            <person name="Detter J.C."/>
            <person name="Goker M."/>
            <person name="Bristow J."/>
            <person name="Eisen J.A."/>
            <person name="Markowitz V."/>
            <person name="Hugenholtz P."/>
            <person name="Kyrpides N.C."/>
            <person name="Klenk H.P."/>
            <person name="Han C."/>
        </authorList>
    </citation>
    <scope>NUCLEOTIDE SEQUENCE [LARGE SCALE GENOMIC DNA]</scope>
    <source>
        <strain evidence="6">ATCC 49208 / DSM 771 / VKM B-1644</strain>
    </source>
</reference>
<evidence type="ECO:0000256" key="1">
    <source>
        <dbReference type="ARBA" id="ARBA00010378"/>
    </source>
</evidence>
<dbReference type="InterPro" id="IPR050773">
    <property type="entry name" value="CbxX/CfxQ_RuBisCO_ESX"/>
</dbReference>
<comment type="similarity">
    <text evidence="1">Belongs to the CbxX/CfxQ family.</text>
</comment>